<sequence>MRREVGDIRDPDLLRPSRNDLPWTGLQKVGMAAEAMMAIGRLVIGPFSTNQLAVITQDFKQAISANMQILPIKLGMHQGVQLAGTDAGLSNANLAHEIDELLVLLEPGPVDPITLVISLATDPHKLASPADTQGLGLRNDLPGRFFRMDTP</sequence>
<reference evidence="1 2" key="1">
    <citation type="submission" date="2019-09" db="EMBL/GenBank/DDBJ databases">
        <authorList>
            <person name="Chandra G."/>
            <person name="Truman W A."/>
        </authorList>
    </citation>
    <scope>NUCLEOTIDE SEQUENCE [LARGE SCALE GENOMIC DNA]</scope>
    <source>
        <strain evidence="1">PS645</strain>
    </source>
</reference>
<dbReference type="Proteomes" id="UP000325607">
    <property type="component" value="Unassembled WGS sequence"/>
</dbReference>
<accession>A0A5E6U184</accession>
<evidence type="ECO:0000313" key="2">
    <source>
        <dbReference type="Proteomes" id="UP000325607"/>
    </source>
</evidence>
<gene>
    <name evidence="1" type="ORF">PS645_03211</name>
</gene>
<evidence type="ECO:0000313" key="1">
    <source>
        <dbReference type="EMBL" id="VVM99439.1"/>
    </source>
</evidence>
<dbReference type="AlphaFoldDB" id="A0A5E6U184"/>
<proteinExistence type="predicted"/>
<organism evidence="1 2">
    <name type="scientific">Pseudomonas fluorescens</name>
    <dbReference type="NCBI Taxonomy" id="294"/>
    <lineage>
        <taxon>Bacteria</taxon>
        <taxon>Pseudomonadati</taxon>
        <taxon>Pseudomonadota</taxon>
        <taxon>Gammaproteobacteria</taxon>
        <taxon>Pseudomonadales</taxon>
        <taxon>Pseudomonadaceae</taxon>
        <taxon>Pseudomonas</taxon>
    </lineage>
</organism>
<dbReference type="EMBL" id="CABVGX010000024">
    <property type="protein sequence ID" value="VVM99439.1"/>
    <property type="molecule type" value="Genomic_DNA"/>
</dbReference>
<protein>
    <submittedName>
        <fullName evidence="1">Uncharacterized protein</fullName>
    </submittedName>
</protein>
<name>A0A5E6U184_PSEFL</name>